<gene>
    <name evidence="1" type="ORF">BDV96DRAFT_643453</name>
</gene>
<evidence type="ECO:0000313" key="2">
    <source>
        <dbReference type="Proteomes" id="UP000799770"/>
    </source>
</evidence>
<organism evidence="1 2">
    <name type="scientific">Lophiotrema nucula</name>
    <dbReference type="NCBI Taxonomy" id="690887"/>
    <lineage>
        <taxon>Eukaryota</taxon>
        <taxon>Fungi</taxon>
        <taxon>Dikarya</taxon>
        <taxon>Ascomycota</taxon>
        <taxon>Pezizomycotina</taxon>
        <taxon>Dothideomycetes</taxon>
        <taxon>Pleosporomycetidae</taxon>
        <taxon>Pleosporales</taxon>
        <taxon>Lophiotremataceae</taxon>
        <taxon>Lophiotrema</taxon>
    </lineage>
</organism>
<protein>
    <submittedName>
        <fullName evidence="1">Uncharacterized protein</fullName>
    </submittedName>
</protein>
<accession>A0A6A5ZH18</accession>
<dbReference type="EMBL" id="ML977317">
    <property type="protein sequence ID" value="KAF2118193.1"/>
    <property type="molecule type" value="Genomic_DNA"/>
</dbReference>
<dbReference type="Proteomes" id="UP000799770">
    <property type="component" value="Unassembled WGS sequence"/>
</dbReference>
<dbReference type="AlphaFoldDB" id="A0A6A5ZH18"/>
<proteinExistence type="predicted"/>
<keyword evidence="2" id="KW-1185">Reference proteome</keyword>
<sequence length="129" mass="15009">MELSIPLLSVKKTDVFPFTRLPIELRETVYYHLLISEPLDVKFRLGTKHEVRHKTISRELVATLLAEPPWSSNGGEDLIVELANHDAHRTSTWSSVAKFEQIEEEYAREMVEVFLHYYRYKPGMSNFGS</sequence>
<reference evidence="1" key="1">
    <citation type="journal article" date="2020" name="Stud. Mycol.">
        <title>101 Dothideomycetes genomes: a test case for predicting lifestyles and emergence of pathogens.</title>
        <authorList>
            <person name="Haridas S."/>
            <person name="Albert R."/>
            <person name="Binder M."/>
            <person name="Bloem J."/>
            <person name="Labutti K."/>
            <person name="Salamov A."/>
            <person name="Andreopoulos B."/>
            <person name="Baker S."/>
            <person name="Barry K."/>
            <person name="Bills G."/>
            <person name="Bluhm B."/>
            <person name="Cannon C."/>
            <person name="Castanera R."/>
            <person name="Culley D."/>
            <person name="Daum C."/>
            <person name="Ezra D."/>
            <person name="Gonzalez J."/>
            <person name="Henrissat B."/>
            <person name="Kuo A."/>
            <person name="Liang C."/>
            <person name="Lipzen A."/>
            <person name="Lutzoni F."/>
            <person name="Magnuson J."/>
            <person name="Mondo S."/>
            <person name="Nolan M."/>
            <person name="Ohm R."/>
            <person name="Pangilinan J."/>
            <person name="Park H.-J."/>
            <person name="Ramirez L."/>
            <person name="Alfaro M."/>
            <person name="Sun H."/>
            <person name="Tritt A."/>
            <person name="Yoshinaga Y."/>
            <person name="Zwiers L.-H."/>
            <person name="Turgeon B."/>
            <person name="Goodwin S."/>
            <person name="Spatafora J."/>
            <person name="Crous P."/>
            <person name="Grigoriev I."/>
        </authorList>
    </citation>
    <scope>NUCLEOTIDE SEQUENCE</scope>
    <source>
        <strain evidence="1">CBS 627.86</strain>
    </source>
</reference>
<evidence type="ECO:0000313" key="1">
    <source>
        <dbReference type="EMBL" id="KAF2118193.1"/>
    </source>
</evidence>
<name>A0A6A5ZH18_9PLEO</name>